<dbReference type="Proteomes" id="UP001270362">
    <property type="component" value="Unassembled WGS sequence"/>
</dbReference>
<proteinExistence type="predicted"/>
<dbReference type="AlphaFoldDB" id="A0AAE1CAB6"/>
<gene>
    <name evidence="1" type="ORF">B0T22DRAFT_482314</name>
</gene>
<accession>A0AAE1CAB6</accession>
<evidence type="ECO:0000313" key="2">
    <source>
        <dbReference type="Proteomes" id="UP001270362"/>
    </source>
</evidence>
<reference evidence="1" key="2">
    <citation type="submission" date="2023-06" db="EMBL/GenBank/DDBJ databases">
        <authorList>
            <consortium name="Lawrence Berkeley National Laboratory"/>
            <person name="Haridas S."/>
            <person name="Hensen N."/>
            <person name="Bonometti L."/>
            <person name="Westerberg I."/>
            <person name="Brannstrom I.O."/>
            <person name="Guillou S."/>
            <person name="Cros-Aarteil S."/>
            <person name="Calhoun S."/>
            <person name="Kuo A."/>
            <person name="Mondo S."/>
            <person name="Pangilinan J."/>
            <person name="Riley R."/>
            <person name="Labutti K."/>
            <person name="Andreopoulos B."/>
            <person name="Lipzen A."/>
            <person name="Chen C."/>
            <person name="Yanf M."/>
            <person name="Daum C."/>
            <person name="Ng V."/>
            <person name="Clum A."/>
            <person name="Steindorff A."/>
            <person name="Ohm R."/>
            <person name="Martin F."/>
            <person name="Silar P."/>
            <person name="Natvig D."/>
            <person name="Lalanne C."/>
            <person name="Gautier V."/>
            <person name="Ament-Velasquez S.L."/>
            <person name="Kruys A."/>
            <person name="Hutchinson M.I."/>
            <person name="Powell A.J."/>
            <person name="Barry K."/>
            <person name="Miller A.N."/>
            <person name="Grigoriev I.V."/>
            <person name="Debuchy R."/>
            <person name="Gladieux P."/>
            <person name="Thoren M.H."/>
            <person name="Johannesson H."/>
        </authorList>
    </citation>
    <scope>NUCLEOTIDE SEQUENCE</scope>
    <source>
        <strain evidence="1">CBS 314.62</strain>
    </source>
</reference>
<reference evidence="1" key="1">
    <citation type="journal article" date="2023" name="Mol. Phylogenet. Evol.">
        <title>Genome-scale phylogeny and comparative genomics of the fungal order Sordariales.</title>
        <authorList>
            <person name="Hensen N."/>
            <person name="Bonometti L."/>
            <person name="Westerberg I."/>
            <person name="Brannstrom I.O."/>
            <person name="Guillou S."/>
            <person name="Cros-Aarteil S."/>
            <person name="Calhoun S."/>
            <person name="Haridas S."/>
            <person name="Kuo A."/>
            <person name="Mondo S."/>
            <person name="Pangilinan J."/>
            <person name="Riley R."/>
            <person name="LaButti K."/>
            <person name="Andreopoulos B."/>
            <person name="Lipzen A."/>
            <person name="Chen C."/>
            <person name="Yan M."/>
            <person name="Daum C."/>
            <person name="Ng V."/>
            <person name="Clum A."/>
            <person name="Steindorff A."/>
            <person name="Ohm R.A."/>
            <person name="Martin F."/>
            <person name="Silar P."/>
            <person name="Natvig D.O."/>
            <person name="Lalanne C."/>
            <person name="Gautier V."/>
            <person name="Ament-Velasquez S.L."/>
            <person name="Kruys A."/>
            <person name="Hutchinson M.I."/>
            <person name="Powell A.J."/>
            <person name="Barry K."/>
            <person name="Miller A.N."/>
            <person name="Grigoriev I.V."/>
            <person name="Debuchy R."/>
            <person name="Gladieux P."/>
            <person name="Hiltunen Thoren M."/>
            <person name="Johannesson H."/>
        </authorList>
    </citation>
    <scope>NUCLEOTIDE SEQUENCE</scope>
    <source>
        <strain evidence="1">CBS 314.62</strain>
    </source>
</reference>
<dbReference type="EMBL" id="JAULSO010000003">
    <property type="protein sequence ID" value="KAK3685338.1"/>
    <property type="molecule type" value="Genomic_DNA"/>
</dbReference>
<evidence type="ECO:0000313" key="1">
    <source>
        <dbReference type="EMBL" id="KAK3685338.1"/>
    </source>
</evidence>
<keyword evidence="2" id="KW-1185">Reference proteome</keyword>
<comment type="caution">
    <text evidence="1">The sequence shown here is derived from an EMBL/GenBank/DDBJ whole genome shotgun (WGS) entry which is preliminary data.</text>
</comment>
<sequence length="124" mass="13964">MSNQERDQELAEFIKAEVLRRRHVRSICPELLEIVKQTLIRGAQGMESFDRALARVLDSIKGRKLFEIVAGAARPMTLDEIRVAMNVQPVETHWKPETLIINGDALVRGCSGGLLEVDEEILTI</sequence>
<name>A0AAE1CAB6_9PEZI</name>
<protein>
    <submittedName>
        <fullName evidence="1">Uncharacterized protein</fullName>
    </submittedName>
</protein>
<organism evidence="1 2">
    <name type="scientific">Podospora appendiculata</name>
    <dbReference type="NCBI Taxonomy" id="314037"/>
    <lineage>
        <taxon>Eukaryota</taxon>
        <taxon>Fungi</taxon>
        <taxon>Dikarya</taxon>
        <taxon>Ascomycota</taxon>
        <taxon>Pezizomycotina</taxon>
        <taxon>Sordariomycetes</taxon>
        <taxon>Sordariomycetidae</taxon>
        <taxon>Sordariales</taxon>
        <taxon>Podosporaceae</taxon>
        <taxon>Podospora</taxon>
    </lineage>
</organism>